<dbReference type="RefSeq" id="WP_112144835.1">
    <property type="nucleotide sequence ID" value="NZ_PGTO01000008.1"/>
</dbReference>
<accession>A0A364NXL0</accession>
<dbReference type="Proteomes" id="UP000251075">
    <property type="component" value="Unassembled WGS sequence"/>
</dbReference>
<keyword evidence="2 5" id="KW-0812">Transmembrane</keyword>
<evidence type="ECO:0000259" key="6">
    <source>
        <dbReference type="Pfam" id="PF06305"/>
    </source>
</evidence>
<evidence type="ECO:0000256" key="5">
    <source>
        <dbReference type="SAM" id="Phobius"/>
    </source>
</evidence>
<gene>
    <name evidence="7" type="ORF">CU669_11615</name>
</gene>
<dbReference type="EMBL" id="PGTO01000008">
    <property type="protein sequence ID" value="RAU21625.1"/>
    <property type="molecule type" value="Genomic_DNA"/>
</dbReference>
<dbReference type="InterPro" id="IPR010445">
    <property type="entry name" value="LapA_dom"/>
</dbReference>
<dbReference type="OrthoDB" id="7357768at2"/>
<dbReference type="GO" id="GO:0005886">
    <property type="term" value="C:plasma membrane"/>
    <property type="evidence" value="ECO:0007669"/>
    <property type="project" value="InterPro"/>
</dbReference>
<reference evidence="7 8" key="1">
    <citation type="submission" date="2017-11" db="EMBL/GenBank/DDBJ databases">
        <title>Draft genome sequence of magnetotactic bacterium Magnetospirillum kuznetsovii LBB-42.</title>
        <authorList>
            <person name="Grouzdev D.S."/>
            <person name="Rysina M.S."/>
            <person name="Baslerov R.V."/>
            <person name="Koziaeva V."/>
        </authorList>
    </citation>
    <scope>NUCLEOTIDE SEQUENCE [LARGE SCALE GENOMIC DNA]</scope>
    <source>
        <strain evidence="7 8">LBB-42</strain>
    </source>
</reference>
<feature type="transmembrane region" description="Helical" evidence="5">
    <location>
        <begin position="40"/>
        <end position="63"/>
    </location>
</feature>
<dbReference type="Pfam" id="PF06305">
    <property type="entry name" value="LapA_dom"/>
    <property type="match status" value="1"/>
</dbReference>
<keyword evidence="8" id="KW-1185">Reference proteome</keyword>
<proteinExistence type="predicted"/>
<comment type="caution">
    <text evidence="7">The sequence shown here is derived from an EMBL/GenBank/DDBJ whole genome shotgun (WGS) entry which is preliminary data.</text>
</comment>
<evidence type="ECO:0000256" key="3">
    <source>
        <dbReference type="ARBA" id="ARBA00022989"/>
    </source>
</evidence>
<evidence type="ECO:0000256" key="2">
    <source>
        <dbReference type="ARBA" id="ARBA00022692"/>
    </source>
</evidence>
<protein>
    <submittedName>
        <fullName evidence="7">DUF1049 domain-containing protein</fullName>
    </submittedName>
</protein>
<evidence type="ECO:0000256" key="4">
    <source>
        <dbReference type="ARBA" id="ARBA00023136"/>
    </source>
</evidence>
<keyword evidence="3 5" id="KW-1133">Transmembrane helix</keyword>
<dbReference type="AlphaFoldDB" id="A0A364NXL0"/>
<evidence type="ECO:0000256" key="1">
    <source>
        <dbReference type="ARBA" id="ARBA00022475"/>
    </source>
</evidence>
<evidence type="ECO:0000313" key="8">
    <source>
        <dbReference type="Proteomes" id="UP000251075"/>
    </source>
</evidence>
<keyword evidence="4 5" id="KW-0472">Membrane</keyword>
<organism evidence="7 8">
    <name type="scientific">Paramagnetospirillum kuznetsovii</name>
    <dbReference type="NCBI Taxonomy" id="2053833"/>
    <lineage>
        <taxon>Bacteria</taxon>
        <taxon>Pseudomonadati</taxon>
        <taxon>Pseudomonadota</taxon>
        <taxon>Alphaproteobacteria</taxon>
        <taxon>Rhodospirillales</taxon>
        <taxon>Magnetospirillaceae</taxon>
        <taxon>Paramagnetospirillum</taxon>
    </lineage>
</organism>
<sequence length="94" mass="10117">MRLLTWLLGLPLAVVATVFAVANRQDVRFDLWPLPFGVDVAAYLAVLGPLALGLVMGAVLVWLSGTGARLRARADRRRAESLERQLAAAVKPAP</sequence>
<feature type="domain" description="Lipopolysaccharide assembly protein A" evidence="6">
    <location>
        <begin position="23"/>
        <end position="87"/>
    </location>
</feature>
<keyword evidence="1" id="KW-1003">Cell membrane</keyword>
<name>A0A364NXL0_9PROT</name>
<evidence type="ECO:0000313" key="7">
    <source>
        <dbReference type="EMBL" id="RAU21625.1"/>
    </source>
</evidence>